<proteinExistence type="predicted"/>
<dbReference type="AlphaFoldDB" id="A0A8H7ACJ4"/>
<dbReference type="Proteomes" id="UP000606974">
    <property type="component" value="Unassembled WGS sequence"/>
</dbReference>
<reference evidence="1" key="1">
    <citation type="submission" date="2020-02" db="EMBL/GenBank/DDBJ databases">
        <authorList>
            <person name="Palmer J.M."/>
        </authorList>
    </citation>
    <scope>NUCLEOTIDE SEQUENCE</scope>
    <source>
        <strain evidence="1">EPUS1.4</strain>
        <tissue evidence="1">Thallus</tissue>
    </source>
</reference>
<evidence type="ECO:0000313" key="2">
    <source>
        <dbReference type="Proteomes" id="UP000606974"/>
    </source>
</evidence>
<sequence>MTPYFTPILPKTLIKASQGVLASWAAAGCTTVFDAGIGNIAGWGDFVITEAAVSSVPSPRFHGAVAIQLVGGIGPIIDILTPVPRHHGF</sequence>
<comment type="caution">
    <text evidence="1">The sequence shown here is derived from an EMBL/GenBank/DDBJ whole genome shotgun (WGS) entry which is preliminary data.</text>
</comment>
<dbReference type="EMBL" id="JAACFV010000131">
    <property type="protein sequence ID" value="KAF7504636.1"/>
    <property type="molecule type" value="Genomic_DNA"/>
</dbReference>
<organism evidence="1 2">
    <name type="scientific">Endocarpon pusillum</name>
    <dbReference type="NCBI Taxonomy" id="364733"/>
    <lineage>
        <taxon>Eukaryota</taxon>
        <taxon>Fungi</taxon>
        <taxon>Dikarya</taxon>
        <taxon>Ascomycota</taxon>
        <taxon>Pezizomycotina</taxon>
        <taxon>Eurotiomycetes</taxon>
        <taxon>Chaetothyriomycetidae</taxon>
        <taxon>Verrucariales</taxon>
        <taxon>Verrucariaceae</taxon>
        <taxon>Endocarpon</taxon>
    </lineage>
</organism>
<dbReference type="OrthoDB" id="194468at2759"/>
<accession>A0A8H7ACJ4</accession>
<evidence type="ECO:0000313" key="1">
    <source>
        <dbReference type="EMBL" id="KAF7504636.1"/>
    </source>
</evidence>
<protein>
    <submittedName>
        <fullName evidence="1">Uncharacterized protein</fullName>
    </submittedName>
</protein>
<keyword evidence="2" id="KW-1185">Reference proteome</keyword>
<name>A0A8H7ACJ4_9EURO</name>
<gene>
    <name evidence="1" type="ORF">GJ744_001990</name>
</gene>